<evidence type="ECO:0000256" key="1">
    <source>
        <dbReference type="ARBA" id="ARBA00004496"/>
    </source>
</evidence>
<dbReference type="Pfam" id="PF17820">
    <property type="entry name" value="PDZ_6"/>
    <property type="match status" value="1"/>
</dbReference>
<dbReference type="Proteomes" id="UP000053660">
    <property type="component" value="Unassembled WGS sequence"/>
</dbReference>
<dbReference type="SMART" id="SM00228">
    <property type="entry name" value="PDZ"/>
    <property type="match status" value="1"/>
</dbReference>
<reference evidence="4 5" key="1">
    <citation type="submission" date="2014-03" db="EMBL/GenBank/DDBJ databases">
        <title>Draft genome of the hookworm Oesophagostomum dentatum.</title>
        <authorList>
            <person name="Mitreva M."/>
        </authorList>
    </citation>
    <scope>NUCLEOTIDE SEQUENCE [LARGE SCALE GENOMIC DNA]</scope>
    <source>
        <strain evidence="4 5">OD-Hann</strain>
    </source>
</reference>
<gene>
    <name evidence="4" type="ORF">OESDEN_17537</name>
</gene>
<feature type="domain" description="PDZ" evidence="3">
    <location>
        <begin position="1"/>
        <end position="60"/>
    </location>
</feature>
<dbReference type="InterPro" id="IPR036034">
    <property type="entry name" value="PDZ_sf"/>
</dbReference>
<dbReference type="InterPro" id="IPR052122">
    <property type="entry name" value="Intracell_Traff_Signaling_Reg"/>
</dbReference>
<dbReference type="GO" id="GO:0005737">
    <property type="term" value="C:cytoplasm"/>
    <property type="evidence" value="ECO:0007669"/>
    <property type="project" value="UniProtKB-SubCell"/>
</dbReference>
<dbReference type="InterPro" id="IPR041489">
    <property type="entry name" value="PDZ_6"/>
</dbReference>
<dbReference type="SUPFAM" id="SSF50156">
    <property type="entry name" value="PDZ domain-like"/>
    <property type="match status" value="1"/>
</dbReference>
<name>A0A0B1SBT8_OESDE</name>
<dbReference type="Gene3D" id="2.30.42.10">
    <property type="match status" value="1"/>
</dbReference>
<dbReference type="InterPro" id="IPR001478">
    <property type="entry name" value="PDZ"/>
</dbReference>
<dbReference type="EMBL" id="KN577217">
    <property type="protein sequence ID" value="KHJ82768.1"/>
    <property type="molecule type" value="Genomic_DNA"/>
</dbReference>
<evidence type="ECO:0000313" key="5">
    <source>
        <dbReference type="Proteomes" id="UP000053660"/>
    </source>
</evidence>
<keyword evidence="5" id="KW-1185">Reference proteome</keyword>
<proteinExistence type="predicted"/>
<protein>
    <recommendedName>
        <fullName evidence="3">PDZ domain-containing protein</fullName>
    </recommendedName>
</protein>
<comment type="subcellular location">
    <subcellularLocation>
        <location evidence="1">Cytoplasm</location>
    </subcellularLocation>
</comment>
<keyword evidence="2" id="KW-0963">Cytoplasm</keyword>
<dbReference type="OrthoDB" id="10041077at2759"/>
<dbReference type="AlphaFoldDB" id="A0A0B1SBT8"/>
<accession>A0A0B1SBT8</accession>
<dbReference type="PANTHER" id="PTHR15963">
    <property type="entry name" value="GENERAL RECEPTOR FOR PHOSPHOINOSITIDES 1-ASSOCIATED SCAFFOLD PROTEIN-RELATED"/>
    <property type="match status" value="1"/>
</dbReference>
<sequence length="77" mass="8212">MSTYILKRGSAGLTERITYIDYVRANSAAAAAGVRRGDVVVAVNGFPVLAESHKALVDLMSSQLNLCLVLLYQVGVN</sequence>
<evidence type="ECO:0000256" key="2">
    <source>
        <dbReference type="ARBA" id="ARBA00022490"/>
    </source>
</evidence>
<dbReference type="PROSITE" id="PS50106">
    <property type="entry name" value="PDZ"/>
    <property type="match status" value="1"/>
</dbReference>
<evidence type="ECO:0000313" key="4">
    <source>
        <dbReference type="EMBL" id="KHJ82768.1"/>
    </source>
</evidence>
<organism evidence="4 5">
    <name type="scientific">Oesophagostomum dentatum</name>
    <name type="common">Nodular worm</name>
    <dbReference type="NCBI Taxonomy" id="61180"/>
    <lineage>
        <taxon>Eukaryota</taxon>
        <taxon>Metazoa</taxon>
        <taxon>Ecdysozoa</taxon>
        <taxon>Nematoda</taxon>
        <taxon>Chromadorea</taxon>
        <taxon>Rhabditida</taxon>
        <taxon>Rhabditina</taxon>
        <taxon>Rhabditomorpha</taxon>
        <taxon>Strongyloidea</taxon>
        <taxon>Strongylidae</taxon>
        <taxon>Oesophagostomum</taxon>
    </lineage>
</organism>
<evidence type="ECO:0000259" key="3">
    <source>
        <dbReference type="PROSITE" id="PS50106"/>
    </source>
</evidence>
<dbReference type="PANTHER" id="PTHR15963:SF5">
    <property type="entry name" value="SHORT SPINDLE 6, ISOFORM A"/>
    <property type="match status" value="1"/>
</dbReference>